<gene>
    <name evidence="3" type="ORF">COCMIDRAFT_28835</name>
</gene>
<dbReference type="Pfam" id="PF22740">
    <property type="entry name" value="PapZ_C"/>
    <property type="match status" value="1"/>
</dbReference>
<evidence type="ECO:0000313" key="4">
    <source>
        <dbReference type="Proteomes" id="UP000054032"/>
    </source>
</evidence>
<feature type="compositionally biased region" description="Low complexity" evidence="1">
    <location>
        <begin position="83"/>
        <end position="92"/>
    </location>
</feature>
<organism evidence="3 4">
    <name type="scientific">Bipolaris oryzae ATCC 44560</name>
    <dbReference type="NCBI Taxonomy" id="930090"/>
    <lineage>
        <taxon>Eukaryota</taxon>
        <taxon>Fungi</taxon>
        <taxon>Dikarya</taxon>
        <taxon>Ascomycota</taxon>
        <taxon>Pezizomycotina</taxon>
        <taxon>Dothideomycetes</taxon>
        <taxon>Pleosporomycetidae</taxon>
        <taxon>Pleosporales</taxon>
        <taxon>Pleosporineae</taxon>
        <taxon>Pleosporaceae</taxon>
        <taxon>Bipolaris</taxon>
    </lineage>
</organism>
<evidence type="ECO:0000313" key="3">
    <source>
        <dbReference type="EMBL" id="EUC42553.1"/>
    </source>
</evidence>
<dbReference type="KEGG" id="bor:COCMIDRAFT_28835"/>
<dbReference type="HOGENOM" id="CLU_873039_0_0_1"/>
<dbReference type="Proteomes" id="UP000054032">
    <property type="component" value="Unassembled WGS sequence"/>
</dbReference>
<dbReference type="RefSeq" id="XP_007690919.1">
    <property type="nucleotide sequence ID" value="XM_007692729.1"/>
</dbReference>
<evidence type="ECO:0000256" key="1">
    <source>
        <dbReference type="SAM" id="MobiDB-lite"/>
    </source>
</evidence>
<sequence length="311" mass="35542">MSKPHYVESHRHYSYFEASFPPPNTSFRPIQTRTWTHNSPARIPQYNHPSHKNDPRKAAIKHVHFDLPGSRQNTVKIAIEQSQQDMQQQNPKQQERTERPPLYRQPTPLPQKLKDHALRPCYPSPPYNHTTHQHQHHHQHQLQQINNTTSTILPPTIYIISYSTDLTRTESATTTLLASQVPHRTPPIRHLYTIDARNIQPPSPSLCARYSGLAPLIQDIVMQDVCAQNAVRTAVRELLLGFGSGEKRGRGETEKEVSMSVCCHAGTHRSVAIAERIAQCVKWEVGRRGDGEGVRVVCRHVHRVKGREDPF</sequence>
<dbReference type="OrthoDB" id="5418695at2759"/>
<feature type="region of interest" description="Disordered" evidence="1">
    <location>
        <begin position="83"/>
        <end position="114"/>
    </location>
</feature>
<dbReference type="EMBL" id="KI964057">
    <property type="protein sequence ID" value="EUC42553.1"/>
    <property type="molecule type" value="Genomic_DNA"/>
</dbReference>
<dbReference type="AlphaFoldDB" id="W6YYA3"/>
<dbReference type="InterPro" id="IPR053931">
    <property type="entry name" value="RapZ_C"/>
</dbReference>
<accession>W6YYA3</accession>
<feature type="domain" description="RapZ C-terminal" evidence="2">
    <location>
        <begin position="187"/>
        <end position="282"/>
    </location>
</feature>
<evidence type="ECO:0000259" key="2">
    <source>
        <dbReference type="Pfam" id="PF22740"/>
    </source>
</evidence>
<protein>
    <recommendedName>
        <fullName evidence="2">RapZ C-terminal domain-containing protein</fullName>
    </recommendedName>
</protein>
<name>W6YYA3_COCMI</name>
<proteinExistence type="predicted"/>
<keyword evidence="4" id="KW-1185">Reference proteome</keyword>
<dbReference type="GeneID" id="19121386"/>
<reference evidence="3 4" key="1">
    <citation type="journal article" date="2013" name="PLoS Genet.">
        <title>Comparative genome structure, secondary metabolite, and effector coding capacity across Cochliobolus pathogens.</title>
        <authorList>
            <person name="Condon B.J."/>
            <person name="Leng Y."/>
            <person name="Wu D."/>
            <person name="Bushley K.E."/>
            <person name="Ohm R.A."/>
            <person name="Otillar R."/>
            <person name="Martin J."/>
            <person name="Schackwitz W."/>
            <person name="Grimwood J."/>
            <person name="MohdZainudin N."/>
            <person name="Xue C."/>
            <person name="Wang R."/>
            <person name="Manning V.A."/>
            <person name="Dhillon B."/>
            <person name="Tu Z.J."/>
            <person name="Steffenson B.J."/>
            <person name="Salamov A."/>
            <person name="Sun H."/>
            <person name="Lowry S."/>
            <person name="LaButti K."/>
            <person name="Han J."/>
            <person name="Copeland A."/>
            <person name="Lindquist E."/>
            <person name="Barry K."/>
            <person name="Schmutz J."/>
            <person name="Baker S.E."/>
            <person name="Ciuffetti L.M."/>
            <person name="Grigoriev I.V."/>
            <person name="Zhong S."/>
            <person name="Turgeon B.G."/>
        </authorList>
    </citation>
    <scope>NUCLEOTIDE SEQUENCE [LARGE SCALE GENOMIC DNA]</scope>
    <source>
        <strain evidence="3 4">ATCC 44560</strain>
    </source>
</reference>
<dbReference type="eggNOG" id="ENOG502RFIR">
    <property type="taxonomic scope" value="Eukaryota"/>
</dbReference>